<evidence type="ECO:0000256" key="1">
    <source>
        <dbReference type="SAM" id="Phobius"/>
    </source>
</evidence>
<dbReference type="AlphaFoldDB" id="A0A9L0TB16"/>
<organism evidence="2 3">
    <name type="scientific">Equus caballus</name>
    <name type="common">Horse</name>
    <dbReference type="NCBI Taxonomy" id="9796"/>
    <lineage>
        <taxon>Eukaryota</taxon>
        <taxon>Metazoa</taxon>
        <taxon>Chordata</taxon>
        <taxon>Craniata</taxon>
        <taxon>Vertebrata</taxon>
        <taxon>Euteleostomi</taxon>
        <taxon>Mammalia</taxon>
        <taxon>Eutheria</taxon>
        <taxon>Laurasiatheria</taxon>
        <taxon>Perissodactyla</taxon>
        <taxon>Equidae</taxon>
        <taxon>Equus</taxon>
    </lineage>
</organism>
<name>A0A9L0TB16_HORSE</name>
<keyword evidence="1" id="KW-1133">Transmembrane helix</keyword>
<dbReference type="Proteomes" id="UP000002281">
    <property type="component" value="Chromosome 12"/>
</dbReference>
<evidence type="ECO:0000313" key="3">
    <source>
        <dbReference type="Proteomes" id="UP000002281"/>
    </source>
</evidence>
<dbReference type="GeneTree" id="ENSGT01150000287385"/>
<keyword evidence="1" id="KW-0472">Membrane</keyword>
<proteinExistence type="predicted"/>
<feature type="transmembrane region" description="Helical" evidence="1">
    <location>
        <begin position="96"/>
        <end position="129"/>
    </location>
</feature>
<keyword evidence="1" id="KW-0812">Transmembrane</keyword>
<reference evidence="2" key="3">
    <citation type="submission" date="2025-09" db="UniProtKB">
        <authorList>
            <consortium name="Ensembl"/>
        </authorList>
    </citation>
    <scope>IDENTIFICATION</scope>
    <source>
        <strain evidence="2">Thoroughbred</strain>
    </source>
</reference>
<protein>
    <submittedName>
        <fullName evidence="2">Uncharacterized protein</fullName>
    </submittedName>
</protein>
<accession>A0A9L0TB16</accession>
<dbReference type="Ensembl" id="ENSECAT00000097201.1">
    <property type="protein sequence ID" value="ENSECAP00000083775.1"/>
    <property type="gene ID" value="ENSECAG00000056910.1"/>
</dbReference>
<feature type="transmembrane region" description="Helical" evidence="1">
    <location>
        <begin position="60"/>
        <end position="84"/>
    </location>
</feature>
<reference evidence="2" key="2">
    <citation type="submission" date="2025-08" db="UniProtKB">
        <authorList>
            <consortium name="Ensembl"/>
        </authorList>
    </citation>
    <scope>IDENTIFICATION</scope>
    <source>
        <strain evidence="2">Thoroughbred</strain>
    </source>
</reference>
<evidence type="ECO:0000313" key="2">
    <source>
        <dbReference type="Ensembl" id="ENSECAP00000083775.1"/>
    </source>
</evidence>
<reference evidence="2 3" key="1">
    <citation type="journal article" date="2009" name="Science">
        <title>Genome sequence, comparative analysis, and population genetics of the domestic horse.</title>
        <authorList>
            <consortium name="Broad Institute Genome Sequencing Platform"/>
            <consortium name="Broad Institute Whole Genome Assembly Team"/>
            <person name="Wade C.M."/>
            <person name="Giulotto E."/>
            <person name="Sigurdsson S."/>
            <person name="Zoli M."/>
            <person name="Gnerre S."/>
            <person name="Imsland F."/>
            <person name="Lear T.L."/>
            <person name="Adelson D.L."/>
            <person name="Bailey E."/>
            <person name="Bellone R.R."/>
            <person name="Bloecker H."/>
            <person name="Distl O."/>
            <person name="Edgar R.C."/>
            <person name="Garber M."/>
            <person name="Leeb T."/>
            <person name="Mauceli E."/>
            <person name="MacLeod J.N."/>
            <person name="Penedo M.C.T."/>
            <person name="Raison J.M."/>
            <person name="Sharpe T."/>
            <person name="Vogel J."/>
            <person name="Andersson L."/>
            <person name="Antczak D.F."/>
            <person name="Biagi T."/>
            <person name="Binns M.M."/>
            <person name="Chowdhary B.P."/>
            <person name="Coleman S.J."/>
            <person name="Della Valle G."/>
            <person name="Fryc S."/>
            <person name="Guerin G."/>
            <person name="Hasegawa T."/>
            <person name="Hill E.W."/>
            <person name="Jurka J."/>
            <person name="Kiialainen A."/>
            <person name="Lindgren G."/>
            <person name="Liu J."/>
            <person name="Magnani E."/>
            <person name="Mickelson J.R."/>
            <person name="Murray J."/>
            <person name="Nergadze S.G."/>
            <person name="Onofrio R."/>
            <person name="Pedroni S."/>
            <person name="Piras M.F."/>
            <person name="Raudsepp T."/>
            <person name="Rocchi M."/>
            <person name="Roeed K.H."/>
            <person name="Ryder O.A."/>
            <person name="Searle S."/>
            <person name="Skow L."/>
            <person name="Swinburne J.E."/>
            <person name="Syvaenen A.C."/>
            <person name="Tozaki T."/>
            <person name="Valberg S.J."/>
            <person name="Vaudin M."/>
            <person name="White J.R."/>
            <person name="Zody M.C."/>
            <person name="Lander E.S."/>
            <person name="Lindblad-Toh K."/>
        </authorList>
    </citation>
    <scope>NUCLEOTIDE SEQUENCE [LARGE SCALE GENOMIC DNA]</scope>
    <source>
        <strain evidence="2 3">Thoroughbred</strain>
    </source>
</reference>
<keyword evidence="3" id="KW-1185">Reference proteome</keyword>
<sequence>MDSLGFSIYKIMSSANSESFTSSLPIWIPFISFSCRIALAKTSTTMLNKSGESGHRCLVSVLRGMGFSFCPLSMMLAVGLSYMAFIMLRYFPSISILLSVFIINGCWILLNAFSASIEMIMWFLFLILLSKPRHRKWQPTHQMGVSVVGRMSASRALFYKNRCTFQYNYGVNNWRWCSPSKLGLLGRR</sequence>
<feature type="transmembrane region" description="Helical" evidence="1">
    <location>
        <begin position="20"/>
        <end position="39"/>
    </location>
</feature>